<dbReference type="PROSITE" id="PS51352">
    <property type="entry name" value="THIOREDOXIN_2"/>
    <property type="match status" value="1"/>
</dbReference>
<dbReference type="InterPro" id="IPR013766">
    <property type="entry name" value="Thioredoxin_domain"/>
</dbReference>
<comment type="caution">
    <text evidence="2">The sequence shown here is derived from an EMBL/GenBank/DDBJ whole genome shotgun (WGS) entry which is preliminary data.</text>
</comment>
<sequence>METDAAATPRPRDVDAREFRAELDAALADDELVLVDFYTAGCTLCRSVEPVLDSVARATGVPILTVNPKDDPSLVEEHAIRSVPSLVLFDADGEVDRLAEGFVGAERLVELVENHR</sequence>
<accession>V4HCI7</accession>
<dbReference type="eggNOG" id="arCOG01972">
    <property type="taxonomic scope" value="Archaea"/>
</dbReference>
<dbReference type="PANTHER" id="PTHR45663">
    <property type="entry name" value="GEO12009P1"/>
    <property type="match status" value="1"/>
</dbReference>
<reference evidence="2 3" key="1">
    <citation type="journal article" date="2013" name="Genome Announc.">
        <title>Draft Genome Sequence of 'Candidatus Halobonum tyrrellensis' Strain G22, Isolated from the Hypersaline Waters of Lake Tyrrell, Australia.</title>
        <authorList>
            <person name="Ugalde J.A."/>
            <person name="Narasingarao P."/>
            <person name="Kuo S."/>
            <person name="Podell S."/>
            <person name="Allen E.E."/>
        </authorList>
    </citation>
    <scope>NUCLEOTIDE SEQUENCE [LARGE SCALE GENOMIC DNA]</scope>
    <source>
        <strain evidence="2 3">G22</strain>
    </source>
</reference>
<name>V4HCI7_9EURY</name>
<evidence type="ECO:0000259" key="1">
    <source>
        <dbReference type="PROSITE" id="PS51352"/>
    </source>
</evidence>
<dbReference type="RefSeq" id="WP_023395034.1">
    <property type="nucleotide sequence ID" value="NZ_ASGZ01000044.1"/>
</dbReference>
<dbReference type="PANTHER" id="PTHR45663:SF11">
    <property type="entry name" value="GEO12009P1"/>
    <property type="match status" value="1"/>
</dbReference>
<dbReference type="AlphaFoldDB" id="V4HCI7"/>
<dbReference type="STRING" id="1324957.K933_12291"/>
<dbReference type="InterPro" id="IPR036249">
    <property type="entry name" value="Thioredoxin-like_sf"/>
</dbReference>
<dbReference type="SUPFAM" id="SSF52833">
    <property type="entry name" value="Thioredoxin-like"/>
    <property type="match status" value="1"/>
</dbReference>
<gene>
    <name evidence="2" type="ORF">K933_12291</name>
</gene>
<dbReference type="Gene3D" id="3.40.30.10">
    <property type="entry name" value="Glutaredoxin"/>
    <property type="match status" value="1"/>
</dbReference>
<organism evidence="2 3">
    <name type="scientific">Candidatus Halobonum tyrrellensis G22</name>
    <dbReference type="NCBI Taxonomy" id="1324957"/>
    <lineage>
        <taxon>Archaea</taxon>
        <taxon>Methanobacteriati</taxon>
        <taxon>Methanobacteriota</taxon>
        <taxon>Stenosarchaea group</taxon>
        <taxon>Halobacteria</taxon>
        <taxon>Halobacteriales</taxon>
        <taxon>Haloferacaceae</taxon>
        <taxon>Candidatus Halobonum</taxon>
    </lineage>
</organism>
<evidence type="ECO:0000313" key="2">
    <source>
        <dbReference type="EMBL" id="ESP87773.1"/>
    </source>
</evidence>
<dbReference type="GO" id="GO:0015035">
    <property type="term" value="F:protein-disulfide reductase activity"/>
    <property type="evidence" value="ECO:0007669"/>
    <property type="project" value="TreeGrafter"/>
</dbReference>
<dbReference type="GO" id="GO:0005737">
    <property type="term" value="C:cytoplasm"/>
    <property type="evidence" value="ECO:0007669"/>
    <property type="project" value="TreeGrafter"/>
</dbReference>
<protein>
    <submittedName>
        <fullName evidence="2">Thioredoxin</fullName>
    </submittedName>
</protein>
<evidence type="ECO:0000313" key="3">
    <source>
        <dbReference type="Proteomes" id="UP000017840"/>
    </source>
</evidence>
<dbReference type="CDD" id="cd02947">
    <property type="entry name" value="TRX_family"/>
    <property type="match status" value="1"/>
</dbReference>
<keyword evidence="3" id="KW-1185">Reference proteome</keyword>
<dbReference type="Pfam" id="PF00085">
    <property type="entry name" value="Thioredoxin"/>
    <property type="match status" value="1"/>
</dbReference>
<dbReference type="Proteomes" id="UP000017840">
    <property type="component" value="Unassembled WGS sequence"/>
</dbReference>
<dbReference type="EMBL" id="ASGZ01000044">
    <property type="protein sequence ID" value="ESP87773.1"/>
    <property type="molecule type" value="Genomic_DNA"/>
</dbReference>
<feature type="domain" description="Thioredoxin" evidence="1">
    <location>
        <begin position="1"/>
        <end position="116"/>
    </location>
</feature>
<proteinExistence type="predicted"/>